<feature type="chain" id="PRO_5010873577" description="Calcineurin-like phosphoesterase domain-containing protein" evidence="1">
    <location>
        <begin position="22"/>
        <end position="319"/>
    </location>
</feature>
<dbReference type="GO" id="GO:0016787">
    <property type="term" value="F:hydrolase activity"/>
    <property type="evidence" value="ECO:0007669"/>
    <property type="project" value="InterPro"/>
</dbReference>
<feature type="signal peptide" evidence="1">
    <location>
        <begin position="1"/>
        <end position="21"/>
    </location>
</feature>
<dbReference type="Pfam" id="PF00149">
    <property type="entry name" value="Metallophos"/>
    <property type="match status" value="1"/>
</dbReference>
<keyword evidence="1" id="KW-0732">Signal</keyword>
<gene>
    <name evidence="3" type="ORF">ROA7745_03991</name>
</gene>
<dbReference type="EMBL" id="FWXB01000021">
    <property type="protein sequence ID" value="SMC14126.1"/>
    <property type="molecule type" value="Genomic_DNA"/>
</dbReference>
<reference evidence="3 4" key="1">
    <citation type="submission" date="2017-03" db="EMBL/GenBank/DDBJ databases">
        <authorList>
            <person name="Afonso C.L."/>
            <person name="Miller P.J."/>
            <person name="Scott M.A."/>
            <person name="Spackman E."/>
            <person name="Goraichik I."/>
            <person name="Dimitrov K.M."/>
            <person name="Suarez D.L."/>
            <person name="Swayne D.E."/>
        </authorList>
    </citation>
    <scope>NUCLEOTIDE SEQUENCE [LARGE SCALE GENOMIC DNA]</scope>
    <source>
        <strain evidence="3 4">CECT 7745</strain>
    </source>
</reference>
<dbReference type="Proteomes" id="UP000193224">
    <property type="component" value="Unassembled WGS sequence"/>
</dbReference>
<protein>
    <recommendedName>
        <fullName evidence="2">Calcineurin-like phosphoesterase domain-containing protein</fullName>
    </recommendedName>
</protein>
<dbReference type="Gene3D" id="3.60.21.10">
    <property type="match status" value="1"/>
</dbReference>
<evidence type="ECO:0000259" key="2">
    <source>
        <dbReference type="Pfam" id="PF00149"/>
    </source>
</evidence>
<proteinExistence type="predicted"/>
<dbReference type="AlphaFoldDB" id="A0A1X7BWV7"/>
<name>A0A1X7BWV7_9RHOB</name>
<dbReference type="InterPro" id="IPR004843">
    <property type="entry name" value="Calcineurin-like_PHP"/>
</dbReference>
<evidence type="ECO:0000313" key="3">
    <source>
        <dbReference type="EMBL" id="SMC14126.1"/>
    </source>
</evidence>
<evidence type="ECO:0000256" key="1">
    <source>
        <dbReference type="SAM" id="SignalP"/>
    </source>
</evidence>
<feature type="domain" description="Calcineurin-like phosphoesterase" evidence="2">
    <location>
        <begin position="39"/>
        <end position="218"/>
    </location>
</feature>
<dbReference type="OrthoDB" id="58809at2"/>
<dbReference type="SUPFAM" id="SSF56300">
    <property type="entry name" value="Metallo-dependent phosphatases"/>
    <property type="match status" value="1"/>
</dbReference>
<accession>A0A1X7BWV7</accession>
<dbReference type="RefSeq" id="WP_085802042.1">
    <property type="nucleotide sequence ID" value="NZ_FWXB01000021.1"/>
</dbReference>
<keyword evidence="4" id="KW-1185">Reference proteome</keyword>
<organism evidence="3 4">
    <name type="scientific">Roseovarius aestuarii</name>
    <dbReference type="NCBI Taxonomy" id="475083"/>
    <lineage>
        <taxon>Bacteria</taxon>
        <taxon>Pseudomonadati</taxon>
        <taxon>Pseudomonadota</taxon>
        <taxon>Alphaproteobacteria</taxon>
        <taxon>Rhodobacterales</taxon>
        <taxon>Roseobacteraceae</taxon>
        <taxon>Roseovarius</taxon>
    </lineage>
</organism>
<sequence length="319" mass="35478">MRALLWAAITCIVLWSPQAGADPFSFVVVGDQPYGNSAGVKSRYRTLIDAINAHDPALVIHVGDTKSGGTLCSDSLLQERLDFLNAFTAPTLYAPGDNEWTDCHRLFTGAYDQTERLDFIRKTYFADPARSFGQNPIEVSHQAAEGYPENARVMRDGIMFITAHVVGSNNNFEATRPQAAVEFAARDAANRKWLQDSFAAASDAKALVLAIHADMFEFDFGPSWDPEGFLRHSGFGPFAETLIWQAVLFDRPVLLTYGDSHKFRMFRPFPEGAPNIMALETFGDAHMHAVRVHVTPDDPYPFAIQPLINPDQPLSRKQK</sequence>
<evidence type="ECO:0000313" key="4">
    <source>
        <dbReference type="Proteomes" id="UP000193224"/>
    </source>
</evidence>
<dbReference type="InterPro" id="IPR029052">
    <property type="entry name" value="Metallo-depent_PP-like"/>
</dbReference>